<dbReference type="InterPro" id="IPR000504">
    <property type="entry name" value="RRM_dom"/>
</dbReference>
<sequence>MTSDSQAWAFSTECFTREGGGGGGEGRGGGERRGGGGRGKGGGGGGRAGGGKRGGEGRGGRGGGKEEEEEEKEEEEGEEEVEEKEEEEGEEEEEEEGKEEEEEEGKEEEEEGKEERRRRRKRKRRRRERRRRERKRRRRKRRERRSRRRRRKRRRERRSRRRRRKRERKRRRRKERRRRRIKRKGPCSPVLSVRPAGGAEAGSCPSSLSSLPPSLLPPSLLPPSPSGPAARGGGGSDVSSGRALPARAVCGALMAAMAAARADTRAAGGGGAAVAAGAKQLLALDPQLQSQFQRRVARRTRKHQQLTPGVIYLGHIPRELSESQLRKYFTQFGTVTNLKLSRSKKTGNSKGYAFMEFESEDVAQIVAETMNNYLFCERLLKCHVVPRGKIHKELFKGSNRPFAKPSYPEVARYNKKRTDKQKLKMKMRLESKEKKLRKRLAEKGIDYDFPGLVSKKKVKVSRADPVTVDSQVKAGLAPACGSRVGRRKLESGAIRELWGSESLLGVASSCAEEGQRARTGLGAKRPVGTQRSRAARPLSSGLGVNASGREAVRRSAFMGTSRGAGGSGRRMGVARPGSALGDGGPGF</sequence>
<organism evidence="7 8">
    <name type="scientific">Ornithorhynchus anatinus</name>
    <name type="common">Duckbill platypus</name>
    <dbReference type="NCBI Taxonomy" id="9258"/>
    <lineage>
        <taxon>Eukaryota</taxon>
        <taxon>Metazoa</taxon>
        <taxon>Chordata</taxon>
        <taxon>Craniata</taxon>
        <taxon>Vertebrata</taxon>
        <taxon>Euteleostomi</taxon>
        <taxon>Mammalia</taxon>
        <taxon>Monotremata</taxon>
        <taxon>Ornithorhynchidae</taxon>
        <taxon>Ornithorhynchus</taxon>
    </lineage>
</organism>
<evidence type="ECO:0000313" key="8">
    <source>
        <dbReference type="Proteomes" id="UP000002279"/>
    </source>
</evidence>
<dbReference type="GeneTree" id="ENSGT00390000011515"/>
<dbReference type="InterPro" id="IPR035979">
    <property type="entry name" value="RBD_domain_sf"/>
</dbReference>
<feature type="compositionally biased region" description="Basic and acidic residues" evidence="5">
    <location>
        <begin position="53"/>
        <end position="65"/>
    </location>
</feature>
<dbReference type="Proteomes" id="UP000002279">
    <property type="component" value="Chromosome 1"/>
</dbReference>
<reference evidence="7" key="3">
    <citation type="submission" date="2025-09" db="UniProtKB">
        <authorList>
            <consortium name="Ensembl"/>
        </authorList>
    </citation>
    <scope>IDENTIFICATION</scope>
    <source>
        <strain evidence="7">Glennie</strain>
    </source>
</reference>
<reference evidence="7 8" key="1">
    <citation type="journal article" date="2008" name="Nature">
        <title>Genome analysis of the platypus reveals unique signatures of evolution.</title>
        <authorList>
            <person name="Warren W.C."/>
            <person name="Hillier L.W."/>
            <person name="Marshall Graves J.A."/>
            <person name="Birney E."/>
            <person name="Ponting C.P."/>
            <person name="Grutzner F."/>
            <person name="Belov K."/>
            <person name="Miller W."/>
            <person name="Clarke L."/>
            <person name="Chinwalla A.T."/>
            <person name="Yang S.P."/>
            <person name="Heger A."/>
            <person name="Locke D.P."/>
            <person name="Miethke P."/>
            <person name="Waters P.D."/>
            <person name="Veyrunes F."/>
            <person name="Fulton L."/>
            <person name="Fulton B."/>
            <person name="Graves T."/>
            <person name="Wallis J."/>
            <person name="Puente X.S."/>
            <person name="Lopez-Otin C."/>
            <person name="Ordonez G.R."/>
            <person name="Eichler E.E."/>
            <person name="Chen L."/>
            <person name="Cheng Z."/>
            <person name="Deakin J.E."/>
            <person name="Alsop A."/>
            <person name="Thompson K."/>
            <person name="Kirby P."/>
            <person name="Papenfuss A.T."/>
            <person name="Wakefield M.J."/>
            <person name="Olender T."/>
            <person name="Lancet D."/>
            <person name="Huttley G.A."/>
            <person name="Smit A.F."/>
            <person name="Pask A."/>
            <person name="Temple-Smith P."/>
            <person name="Batzer M.A."/>
            <person name="Walker J.A."/>
            <person name="Konkel M.K."/>
            <person name="Harris R.S."/>
            <person name="Whittington C.M."/>
            <person name="Wong E.S."/>
            <person name="Gemmell N.J."/>
            <person name="Buschiazzo E."/>
            <person name="Vargas Jentzsch I.M."/>
            <person name="Merkel A."/>
            <person name="Schmitz J."/>
            <person name="Zemann A."/>
            <person name="Churakov G."/>
            <person name="Kriegs J.O."/>
            <person name="Brosius J."/>
            <person name="Murchison E.P."/>
            <person name="Sachidanandam R."/>
            <person name="Smith C."/>
            <person name="Hannon G.J."/>
            <person name="Tsend-Ayush E."/>
            <person name="McMillan D."/>
            <person name="Attenborough R."/>
            <person name="Rens W."/>
            <person name="Ferguson-Smith M."/>
            <person name="Lefevre C.M."/>
            <person name="Sharp J.A."/>
            <person name="Nicholas K.R."/>
            <person name="Ray D.A."/>
            <person name="Kube M."/>
            <person name="Reinhardt R."/>
            <person name="Pringle T.H."/>
            <person name="Taylor J."/>
            <person name="Jones R.C."/>
            <person name="Nixon B."/>
            <person name="Dacheux J.L."/>
            <person name="Niwa H."/>
            <person name="Sekita Y."/>
            <person name="Huang X."/>
            <person name="Stark A."/>
            <person name="Kheradpour P."/>
            <person name="Kellis M."/>
            <person name="Flicek P."/>
            <person name="Chen Y."/>
            <person name="Webber C."/>
            <person name="Hardison R."/>
            <person name="Nelson J."/>
            <person name="Hallsworth-Pepin K."/>
            <person name="Delehaunty K."/>
            <person name="Markovic C."/>
            <person name="Minx P."/>
            <person name="Feng Y."/>
            <person name="Kremitzki C."/>
            <person name="Mitreva M."/>
            <person name="Glasscock J."/>
            <person name="Wylie T."/>
            <person name="Wohldmann P."/>
            <person name="Thiru P."/>
            <person name="Nhan M.N."/>
            <person name="Pohl C.S."/>
            <person name="Smith S.M."/>
            <person name="Hou S."/>
            <person name="Nefedov M."/>
            <person name="de Jong P.J."/>
            <person name="Renfree M.B."/>
            <person name="Mardis E.R."/>
            <person name="Wilson R.K."/>
        </authorList>
    </citation>
    <scope>NUCLEOTIDE SEQUENCE [LARGE SCALE GENOMIC DNA]</scope>
    <source>
        <strain evidence="7 8">Glennie</strain>
    </source>
</reference>
<feature type="compositionally biased region" description="Basic residues" evidence="5">
    <location>
        <begin position="116"/>
        <end position="185"/>
    </location>
</feature>
<dbReference type="Pfam" id="PF00076">
    <property type="entry name" value="RRM_1"/>
    <property type="match status" value="1"/>
</dbReference>
<feature type="region of interest" description="Disordered" evidence="5">
    <location>
        <begin position="1"/>
        <end position="240"/>
    </location>
</feature>
<feature type="compositionally biased region" description="Acidic residues" evidence="5">
    <location>
        <begin position="66"/>
        <end position="112"/>
    </location>
</feature>
<keyword evidence="2 4" id="KW-0694">RNA-binding</keyword>
<evidence type="ECO:0000313" key="7">
    <source>
        <dbReference type="Ensembl" id="ENSOANP00000053405.1"/>
    </source>
</evidence>
<dbReference type="SUPFAM" id="SSF54928">
    <property type="entry name" value="RNA-binding domain, RBD"/>
    <property type="match status" value="1"/>
</dbReference>
<dbReference type="SMART" id="SM00360">
    <property type="entry name" value="RRM"/>
    <property type="match status" value="1"/>
</dbReference>
<accession>A0A6I8PF32</accession>
<name>A0A6I8PF32_ORNAN</name>
<feature type="region of interest" description="Disordered" evidence="5">
    <location>
        <begin position="516"/>
        <end position="587"/>
    </location>
</feature>
<evidence type="ECO:0000256" key="5">
    <source>
        <dbReference type="SAM" id="MobiDB-lite"/>
    </source>
</evidence>
<feature type="domain" description="RRM" evidence="6">
    <location>
        <begin position="309"/>
        <end position="387"/>
    </location>
</feature>
<feature type="compositionally biased region" description="Gly residues" evidence="5">
    <location>
        <begin position="36"/>
        <end position="52"/>
    </location>
</feature>
<keyword evidence="3" id="KW-0539">Nucleus</keyword>
<evidence type="ECO:0000259" key="6">
    <source>
        <dbReference type="PROSITE" id="PS50102"/>
    </source>
</evidence>
<reference evidence="7" key="2">
    <citation type="submission" date="2025-08" db="UniProtKB">
        <authorList>
            <consortium name="Ensembl"/>
        </authorList>
    </citation>
    <scope>IDENTIFICATION</scope>
    <source>
        <strain evidence="7">Glennie</strain>
    </source>
</reference>
<dbReference type="GO" id="GO:0005730">
    <property type="term" value="C:nucleolus"/>
    <property type="evidence" value="ECO:0000318"/>
    <property type="project" value="GO_Central"/>
</dbReference>
<feature type="compositionally biased region" description="Gly residues" evidence="5">
    <location>
        <begin position="18"/>
        <end position="27"/>
    </location>
</feature>
<dbReference type="GO" id="GO:0003723">
    <property type="term" value="F:RNA binding"/>
    <property type="evidence" value="ECO:0000318"/>
    <property type="project" value="GO_Central"/>
</dbReference>
<dbReference type="Gene3D" id="3.30.70.330">
    <property type="match status" value="1"/>
</dbReference>
<keyword evidence="8" id="KW-1185">Reference proteome</keyword>
<evidence type="ECO:0000256" key="4">
    <source>
        <dbReference type="PROSITE-ProRule" id="PRU00176"/>
    </source>
</evidence>
<dbReference type="PROSITE" id="PS50102">
    <property type="entry name" value="RRM"/>
    <property type="match status" value="1"/>
</dbReference>
<evidence type="ECO:0000256" key="2">
    <source>
        <dbReference type="ARBA" id="ARBA00022884"/>
    </source>
</evidence>
<protein>
    <recommendedName>
        <fullName evidence="6">RRM domain-containing protein</fullName>
    </recommendedName>
</protein>
<gene>
    <name evidence="7" type="primary">NIFK</name>
</gene>
<dbReference type="PANTHER" id="PTHR46754">
    <property type="entry name" value="MKI67 FHA DOMAIN-INTERACTING NUCLEOLAR PHOSPHOPROTEIN"/>
    <property type="match status" value="1"/>
</dbReference>
<feature type="compositionally biased region" description="Pro residues" evidence="5">
    <location>
        <begin position="214"/>
        <end position="226"/>
    </location>
</feature>
<dbReference type="InParanoid" id="A0A6I8PF32"/>
<comment type="subcellular location">
    <subcellularLocation>
        <location evidence="1">Nucleus</location>
        <location evidence="1">Nucleolus</location>
    </subcellularLocation>
</comment>
<proteinExistence type="predicted"/>
<evidence type="ECO:0000256" key="3">
    <source>
        <dbReference type="ARBA" id="ARBA00023242"/>
    </source>
</evidence>
<dbReference type="CDD" id="cd12307">
    <property type="entry name" value="RRM_NIFK_like"/>
    <property type="match status" value="1"/>
</dbReference>
<dbReference type="InterPro" id="IPR012677">
    <property type="entry name" value="Nucleotide-bd_a/b_plait_sf"/>
</dbReference>
<evidence type="ECO:0000256" key="1">
    <source>
        <dbReference type="ARBA" id="ARBA00004604"/>
    </source>
</evidence>
<dbReference type="AlphaFoldDB" id="A0A6I8PF32"/>
<dbReference type="Bgee" id="ENSOANG00000047221">
    <property type="expression patterns" value="Expressed in fibroblast and 8 other cell types or tissues"/>
</dbReference>
<dbReference type="Ensembl" id="ENSOANT00000068711.1">
    <property type="protein sequence ID" value="ENSOANP00000053405.1"/>
    <property type="gene ID" value="ENSOANG00000047221.1"/>
</dbReference>